<keyword evidence="1" id="KW-0812">Transmembrane</keyword>
<reference evidence="2 3" key="1">
    <citation type="journal article" date="2014" name="PLoS ONE">
        <title>Global Analysis of Gene Expression Profiles in Physic Nut (Jatropha curcas L.) Seedlings Exposed to Salt Stress.</title>
        <authorList>
            <person name="Zhang L."/>
            <person name="Zhang C."/>
            <person name="Wu P."/>
            <person name="Chen Y."/>
            <person name="Li M."/>
            <person name="Jiang H."/>
            <person name="Wu G."/>
        </authorList>
    </citation>
    <scope>NUCLEOTIDE SEQUENCE [LARGE SCALE GENOMIC DNA]</scope>
    <source>
        <strain evidence="3">cv. GZQX0401</strain>
        <tissue evidence="2">Young leaves</tissue>
    </source>
</reference>
<feature type="transmembrane region" description="Helical" evidence="1">
    <location>
        <begin position="232"/>
        <end position="255"/>
    </location>
</feature>
<name>A0A067KGZ9_JATCU</name>
<sequence length="327" mass="36939">MELFLQFLGTLRETLKIFFKNGKLMASITLIALVLNSLLYLVQFFSIKILIGDSFKEQNLVLVSTPGSPEFTNVLIYFIPEFTNALIHSKQDLGTFIGVQWTYLAINSIFSLFLSTLTILGSAVIHEANDSITFKNLILKSLRSWKRTFVTLFYTIVGFSSMFFLFIFPLSLGVKTTTSYTFYAILVAIPFLISYLQMGIVWTLALVISVLEEICGLEAIRKAAQIVEGMKINGFLLNLVFTIIFSVVIQCIRWTGIPQPTEPFKLLIGYLVINSISCLVRTVWLVAYTLFYYQCKKTHGEEVDSQKSVEYSKIATKAPLLIGENIP</sequence>
<dbReference type="EMBL" id="KK914539">
    <property type="protein sequence ID" value="KDP34248.1"/>
    <property type="molecule type" value="Genomic_DNA"/>
</dbReference>
<evidence type="ECO:0000313" key="2">
    <source>
        <dbReference type="EMBL" id="KDP34248.1"/>
    </source>
</evidence>
<keyword evidence="1" id="KW-1133">Transmembrane helix</keyword>
<dbReference type="AlphaFoldDB" id="A0A067KGZ9"/>
<feature type="transmembrane region" description="Helical" evidence="1">
    <location>
        <begin position="267"/>
        <end position="291"/>
    </location>
</feature>
<protein>
    <recommendedName>
        <fullName evidence="4">Transmembrane protein</fullName>
    </recommendedName>
</protein>
<feature type="transmembrane region" description="Helical" evidence="1">
    <location>
        <begin position="59"/>
        <end position="80"/>
    </location>
</feature>
<proteinExistence type="predicted"/>
<dbReference type="PANTHER" id="PTHR33133:SF1">
    <property type="entry name" value="EXPRESSED PROTEIN-RELATED"/>
    <property type="match status" value="1"/>
</dbReference>
<organism evidence="2 3">
    <name type="scientific">Jatropha curcas</name>
    <name type="common">Barbados nut</name>
    <dbReference type="NCBI Taxonomy" id="180498"/>
    <lineage>
        <taxon>Eukaryota</taxon>
        <taxon>Viridiplantae</taxon>
        <taxon>Streptophyta</taxon>
        <taxon>Embryophyta</taxon>
        <taxon>Tracheophyta</taxon>
        <taxon>Spermatophyta</taxon>
        <taxon>Magnoliopsida</taxon>
        <taxon>eudicotyledons</taxon>
        <taxon>Gunneridae</taxon>
        <taxon>Pentapetalae</taxon>
        <taxon>rosids</taxon>
        <taxon>fabids</taxon>
        <taxon>Malpighiales</taxon>
        <taxon>Euphorbiaceae</taxon>
        <taxon>Crotonoideae</taxon>
        <taxon>Jatropheae</taxon>
        <taxon>Jatropha</taxon>
    </lineage>
</organism>
<keyword evidence="1" id="KW-0472">Membrane</keyword>
<dbReference type="OrthoDB" id="852208at2759"/>
<feature type="transmembrane region" description="Helical" evidence="1">
    <location>
        <begin position="24"/>
        <end position="47"/>
    </location>
</feature>
<evidence type="ECO:0008006" key="4">
    <source>
        <dbReference type="Google" id="ProtNLM"/>
    </source>
</evidence>
<accession>A0A067KGZ9</accession>
<gene>
    <name evidence="2" type="ORF">JCGZ_07819</name>
</gene>
<dbReference type="Proteomes" id="UP000027138">
    <property type="component" value="Unassembled WGS sequence"/>
</dbReference>
<evidence type="ECO:0000256" key="1">
    <source>
        <dbReference type="SAM" id="Phobius"/>
    </source>
</evidence>
<evidence type="ECO:0000313" key="3">
    <source>
        <dbReference type="Proteomes" id="UP000027138"/>
    </source>
</evidence>
<feature type="transmembrane region" description="Helical" evidence="1">
    <location>
        <begin position="100"/>
        <end position="128"/>
    </location>
</feature>
<dbReference type="PANTHER" id="PTHR33133">
    <property type="entry name" value="OS08G0107100 PROTEIN-RELATED"/>
    <property type="match status" value="1"/>
</dbReference>
<feature type="transmembrane region" description="Helical" evidence="1">
    <location>
        <begin position="149"/>
        <end position="170"/>
    </location>
</feature>
<keyword evidence="3" id="KW-1185">Reference proteome</keyword>
<feature type="transmembrane region" description="Helical" evidence="1">
    <location>
        <begin position="182"/>
        <end position="211"/>
    </location>
</feature>
<dbReference type="STRING" id="180498.A0A067KGZ9"/>